<proteinExistence type="predicted"/>
<evidence type="ECO:0000313" key="1">
    <source>
        <dbReference type="EMBL" id="OHX17233.1"/>
    </source>
</evidence>
<dbReference type="Gene3D" id="1.10.238.160">
    <property type="match status" value="1"/>
</dbReference>
<evidence type="ECO:0000313" key="2">
    <source>
        <dbReference type="Proteomes" id="UP000180280"/>
    </source>
</evidence>
<accession>A0ABX3C896</accession>
<dbReference type="Pfam" id="PF05930">
    <property type="entry name" value="Phage_AlpA"/>
    <property type="match status" value="1"/>
</dbReference>
<organism evidence="1 2">
    <name type="scientific">Chromobacterium sphagni</name>
    <dbReference type="NCBI Taxonomy" id="1903179"/>
    <lineage>
        <taxon>Bacteria</taxon>
        <taxon>Pseudomonadati</taxon>
        <taxon>Pseudomonadota</taxon>
        <taxon>Betaproteobacteria</taxon>
        <taxon>Neisseriales</taxon>
        <taxon>Chromobacteriaceae</taxon>
        <taxon>Chromobacterium</taxon>
    </lineage>
</organism>
<comment type="caution">
    <text evidence="1">The sequence shown here is derived from an EMBL/GenBank/DDBJ whole genome shotgun (WGS) entry which is preliminary data.</text>
</comment>
<dbReference type="RefSeq" id="WP_071114517.1">
    <property type="nucleotide sequence ID" value="NZ_MKCT01000070.1"/>
</dbReference>
<dbReference type="Proteomes" id="UP000180280">
    <property type="component" value="Unassembled WGS sequence"/>
</dbReference>
<keyword evidence="2" id="KW-1185">Reference proteome</keyword>
<dbReference type="InterPro" id="IPR010260">
    <property type="entry name" value="AlpA"/>
</dbReference>
<sequence length="73" mass="8266">MATTTKQPHYGTLPVTGFIRLADLRKILPVSDSTIWRMVRKQTMPAPVKLSEKVTAWRVEEIRAFLDQIGQAA</sequence>
<dbReference type="EMBL" id="MKCT01000070">
    <property type="protein sequence ID" value="OHX17233.1"/>
    <property type="molecule type" value="Genomic_DNA"/>
</dbReference>
<gene>
    <name evidence="1" type="ORF">BI344_20990</name>
</gene>
<evidence type="ECO:0008006" key="3">
    <source>
        <dbReference type="Google" id="ProtNLM"/>
    </source>
</evidence>
<name>A0ABX3C896_9NEIS</name>
<reference evidence="1 2" key="1">
    <citation type="submission" date="2016-09" db="EMBL/GenBank/DDBJ databases">
        <title>Chromobacterium muskegensis sp. nov., an insecticidal bacterium isolated from Sphagnum bogs.</title>
        <authorList>
            <person name="Sparks M.E."/>
            <person name="Blackburn M.B."/>
            <person name="Gundersen-Rindal D.E."/>
            <person name="Mitchell A."/>
            <person name="Farrar R."/>
            <person name="Kuhar D."/>
        </authorList>
    </citation>
    <scope>NUCLEOTIDE SEQUENCE [LARGE SCALE GENOMIC DNA]</scope>
    <source>
        <strain evidence="1 2">14B-1</strain>
    </source>
</reference>
<protein>
    <recommendedName>
        <fullName evidence="3">Transcriptional regulator</fullName>
    </recommendedName>
</protein>